<dbReference type="InterPro" id="IPR008266">
    <property type="entry name" value="Tyr_kinase_AS"/>
</dbReference>
<dbReference type="InterPro" id="IPR000719">
    <property type="entry name" value="Prot_kinase_dom"/>
</dbReference>
<dbReference type="GO" id="GO:0005524">
    <property type="term" value="F:ATP binding"/>
    <property type="evidence" value="ECO:0007669"/>
    <property type="project" value="InterPro"/>
</dbReference>
<dbReference type="InterPro" id="IPR051681">
    <property type="entry name" value="Ser/Thr_Kinases-Pseudokinases"/>
</dbReference>
<gene>
    <name evidence="2" type="ORF">GLOTRDRAFT_121527</name>
</gene>
<dbReference type="InterPro" id="IPR011009">
    <property type="entry name" value="Kinase-like_dom_sf"/>
</dbReference>
<dbReference type="PROSITE" id="PS50011">
    <property type="entry name" value="PROTEIN_KINASE_DOM"/>
    <property type="match status" value="1"/>
</dbReference>
<dbReference type="SUPFAM" id="SSF56112">
    <property type="entry name" value="Protein kinase-like (PK-like)"/>
    <property type="match status" value="1"/>
</dbReference>
<dbReference type="Pfam" id="PF07714">
    <property type="entry name" value="PK_Tyr_Ser-Thr"/>
    <property type="match status" value="1"/>
</dbReference>
<evidence type="ECO:0000259" key="1">
    <source>
        <dbReference type="PROSITE" id="PS50011"/>
    </source>
</evidence>
<dbReference type="InterPro" id="IPR001245">
    <property type="entry name" value="Ser-Thr/Tyr_kinase_cat_dom"/>
</dbReference>
<name>S7Q775_GLOTA</name>
<dbReference type="AlphaFoldDB" id="S7Q775"/>
<dbReference type="PANTHER" id="PTHR44329:SF261">
    <property type="entry name" value="ZINC FINGER CONTAINING PROTEIN KINASE-RELATED"/>
    <property type="match status" value="1"/>
</dbReference>
<dbReference type="EMBL" id="KB469302">
    <property type="protein sequence ID" value="EPQ55377.1"/>
    <property type="molecule type" value="Genomic_DNA"/>
</dbReference>
<dbReference type="OrthoDB" id="4062651at2759"/>
<dbReference type="KEGG" id="gtr:GLOTRDRAFT_121527"/>
<evidence type="ECO:0000313" key="3">
    <source>
        <dbReference type="Proteomes" id="UP000030669"/>
    </source>
</evidence>
<dbReference type="PROSITE" id="PS00109">
    <property type="entry name" value="PROTEIN_KINASE_TYR"/>
    <property type="match status" value="1"/>
</dbReference>
<accession>S7Q775</accession>
<sequence>MPSQRSQEELEAYIDETLRAHPEFQEGEEGEQLRRILMFSIGMPEVREMIEGALDELVVAKHIERLDQQSLKYCDVDSPEHRALESALYDVLQKAGDVLPDLVLNRGEVRVEPNPKPSVISKIFGKDFLPADHYVGTYLGKEKVVVKAILHAGARDAVWADRLKKEGEAWNRAWRKNKSYIVPIYGFIAQKKVMPWISAVYPKYDNGTVVQYLDNNPSTDHMRIIRRIAEGMNALHNMCIIHGDLRGANIVIDKHGNPLIGNFDLDHISNSRLYAYISQEESGRWRAPEMLEGRIPLASADVYMFAMTALEVLTHKEPYYYIERTSTVLEKIRKGVWPEEPKDAQVIQRGLHVGLWLVLSTCWMPDPGLRPEMKEVIHLLERYYPGRR</sequence>
<feature type="domain" description="Protein kinase" evidence="1">
    <location>
        <begin position="43"/>
        <end position="384"/>
    </location>
</feature>
<dbReference type="Proteomes" id="UP000030669">
    <property type="component" value="Unassembled WGS sequence"/>
</dbReference>
<dbReference type="STRING" id="670483.S7Q775"/>
<dbReference type="HOGENOM" id="CLU_000288_7_18_1"/>
<evidence type="ECO:0000313" key="2">
    <source>
        <dbReference type="EMBL" id="EPQ55377.1"/>
    </source>
</evidence>
<reference evidence="2 3" key="1">
    <citation type="journal article" date="2012" name="Science">
        <title>The Paleozoic origin of enzymatic lignin decomposition reconstructed from 31 fungal genomes.</title>
        <authorList>
            <person name="Floudas D."/>
            <person name="Binder M."/>
            <person name="Riley R."/>
            <person name="Barry K."/>
            <person name="Blanchette R.A."/>
            <person name="Henrissat B."/>
            <person name="Martinez A.T."/>
            <person name="Otillar R."/>
            <person name="Spatafora J.W."/>
            <person name="Yadav J.S."/>
            <person name="Aerts A."/>
            <person name="Benoit I."/>
            <person name="Boyd A."/>
            <person name="Carlson A."/>
            <person name="Copeland A."/>
            <person name="Coutinho P.M."/>
            <person name="de Vries R.P."/>
            <person name="Ferreira P."/>
            <person name="Findley K."/>
            <person name="Foster B."/>
            <person name="Gaskell J."/>
            <person name="Glotzer D."/>
            <person name="Gorecki P."/>
            <person name="Heitman J."/>
            <person name="Hesse C."/>
            <person name="Hori C."/>
            <person name="Igarashi K."/>
            <person name="Jurgens J.A."/>
            <person name="Kallen N."/>
            <person name="Kersten P."/>
            <person name="Kohler A."/>
            <person name="Kuees U."/>
            <person name="Kumar T.K.A."/>
            <person name="Kuo A."/>
            <person name="LaButti K."/>
            <person name="Larrondo L.F."/>
            <person name="Lindquist E."/>
            <person name="Ling A."/>
            <person name="Lombard V."/>
            <person name="Lucas S."/>
            <person name="Lundell T."/>
            <person name="Martin R."/>
            <person name="McLaughlin D.J."/>
            <person name="Morgenstern I."/>
            <person name="Morin E."/>
            <person name="Murat C."/>
            <person name="Nagy L.G."/>
            <person name="Nolan M."/>
            <person name="Ohm R.A."/>
            <person name="Patyshakuliyeva A."/>
            <person name="Rokas A."/>
            <person name="Ruiz-Duenas F.J."/>
            <person name="Sabat G."/>
            <person name="Salamov A."/>
            <person name="Samejima M."/>
            <person name="Schmutz J."/>
            <person name="Slot J.C."/>
            <person name="St John F."/>
            <person name="Stenlid J."/>
            <person name="Sun H."/>
            <person name="Sun S."/>
            <person name="Syed K."/>
            <person name="Tsang A."/>
            <person name="Wiebenga A."/>
            <person name="Young D."/>
            <person name="Pisabarro A."/>
            <person name="Eastwood D.C."/>
            <person name="Martin F."/>
            <person name="Cullen D."/>
            <person name="Grigoriev I.V."/>
            <person name="Hibbett D.S."/>
        </authorList>
    </citation>
    <scope>NUCLEOTIDE SEQUENCE [LARGE SCALE GENOMIC DNA]</scope>
    <source>
        <strain evidence="2 3">ATCC 11539</strain>
    </source>
</reference>
<protein>
    <submittedName>
        <fullName evidence="2">Kinase-like protein</fullName>
    </submittedName>
</protein>
<dbReference type="Gene3D" id="1.10.510.10">
    <property type="entry name" value="Transferase(Phosphotransferase) domain 1"/>
    <property type="match status" value="1"/>
</dbReference>
<keyword evidence="2" id="KW-0808">Transferase</keyword>
<dbReference type="GeneID" id="19300755"/>
<dbReference type="GO" id="GO:0004674">
    <property type="term" value="F:protein serine/threonine kinase activity"/>
    <property type="evidence" value="ECO:0007669"/>
    <property type="project" value="TreeGrafter"/>
</dbReference>
<organism evidence="2 3">
    <name type="scientific">Gloeophyllum trabeum (strain ATCC 11539 / FP-39264 / Madison 617)</name>
    <name type="common">Brown rot fungus</name>
    <dbReference type="NCBI Taxonomy" id="670483"/>
    <lineage>
        <taxon>Eukaryota</taxon>
        <taxon>Fungi</taxon>
        <taxon>Dikarya</taxon>
        <taxon>Basidiomycota</taxon>
        <taxon>Agaricomycotina</taxon>
        <taxon>Agaricomycetes</taxon>
        <taxon>Gloeophyllales</taxon>
        <taxon>Gloeophyllaceae</taxon>
        <taxon>Gloeophyllum</taxon>
    </lineage>
</organism>
<proteinExistence type="predicted"/>
<dbReference type="PANTHER" id="PTHR44329">
    <property type="entry name" value="SERINE/THREONINE-PROTEIN KINASE TNNI3K-RELATED"/>
    <property type="match status" value="1"/>
</dbReference>
<keyword evidence="3" id="KW-1185">Reference proteome</keyword>
<dbReference type="eggNOG" id="KOG0192">
    <property type="taxonomic scope" value="Eukaryota"/>
</dbReference>
<keyword evidence="2" id="KW-0418">Kinase</keyword>
<dbReference type="OMA" id="YQCEERI"/>
<dbReference type="RefSeq" id="XP_007866507.1">
    <property type="nucleotide sequence ID" value="XM_007868316.1"/>
</dbReference>